<keyword evidence="2" id="KW-1185">Reference proteome</keyword>
<dbReference type="Proteomes" id="UP000050794">
    <property type="component" value="Unassembled WGS sequence"/>
</dbReference>
<protein>
    <submittedName>
        <fullName evidence="3">Phage protein</fullName>
    </submittedName>
</protein>
<name>A0A183U6B3_TOXCA</name>
<dbReference type="AlphaFoldDB" id="A0A183U6B3"/>
<reference evidence="1 2" key="2">
    <citation type="submission" date="2018-11" db="EMBL/GenBank/DDBJ databases">
        <authorList>
            <consortium name="Pathogen Informatics"/>
        </authorList>
    </citation>
    <scope>NUCLEOTIDE SEQUENCE [LARGE SCALE GENOMIC DNA]</scope>
</reference>
<evidence type="ECO:0000313" key="1">
    <source>
        <dbReference type="EMBL" id="VDM29750.1"/>
    </source>
</evidence>
<gene>
    <name evidence="1" type="ORF">TCNE_LOCUS4033</name>
</gene>
<dbReference type="WBParaSite" id="TCNE_0000403301-mRNA-1">
    <property type="protein sequence ID" value="TCNE_0000403301-mRNA-1"/>
    <property type="gene ID" value="TCNE_0000403301"/>
</dbReference>
<sequence>MLDVIEIFGYDVQPNFSTLQMRRSGTPVATDTLDKSKWFYNAEKRIVHIETKNFIDLCSDGDVEISWKNIL</sequence>
<evidence type="ECO:0000313" key="3">
    <source>
        <dbReference type="WBParaSite" id="TCNE_0000403301-mRNA-1"/>
    </source>
</evidence>
<dbReference type="EMBL" id="UYWY01006060">
    <property type="protein sequence ID" value="VDM29750.1"/>
    <property type="molecule type" value="Genomic_DNA"/>
</dbReference>
<reference evidence="3" key="1">
    <citation type="submission" date="2016-06" db="UniProtKB">
        <authorList>
            <consortium name="WormBaseParasite"/>
        </authorList>
    </citation>
    <scope>IDENTIFICATION</scope>
</reference>
<accession>A0A183U6B3</accession>
<evidence type="ECO:0000313" key="2">
    <source>
        <dbReference type="Proteomes" id="UP000050794"/>
    </source>
</evidence>
<proteinExistence type="predicted"/>
<organism evidence="2 3">
    <name type="scientific">Toxocara canis</name>
    <name type="common">Canine roundworm</name>
    <dbReference type="NCBI Taxonomy" id="6265"/>
    <lineage>
        <taxon>Eukaryota</taxon>
        <taxon>Metazoa</taxon>
        <taxon>Ecdysozoa</taxon>
        <taxon>Nematoda</taxon>
        <taxon>Chromadorea</taxon>
        <taxon>Rhabditida</taxon>
        <taxon>Spirurina</taxon>
        <taxon>Ascaridomorpha</taxon>
        <taxon>Ascaridoidea</taxon>
        <taxon>Toxocaridae</taxon>
        <taxon>Toxocara</taxon>
    </lineage>
</organism>